<dbReference type="Proteomes" id="UP000029833">
    <property type="component" value="Unassembled WGS sequence"/>
</dbReference>
<organism evidence="2 3">
    <name type="scientific">Cellulomonas cellasea DSM 20118</name>
    <dbReference type="NCBI Taxonomy" id="1408250"/>
    <lineage>
        <taxon>Bacteria</taxon>
        <taxon>Bacillati</taxon>
        <taxon>Actinomycetota</taxon>
        <taxon>Actinomycetes</taxon>
        <taxon>Micrococcales</taxon>
        <taxon>Cellulomonadaceae</taxon>
        <taxon>Cellulomonas</taxon>
    </lineage>
</organism>
<dbReference type="EMBL" id="AXNT01000014">
    <property type="protein sequence ID" value="KGM03407.1"/>
    <property type="molecule type" value="Genomic_DNA"/>
</dbReference>
<dbReference type="AlphaFoldDB" id="A0A0A0BBD3"/>
<reference evidence="2 3" key="1">
    <citation type="submission" date="2013-10" db="EMBL/GenBank/DDBJ databases">
        <authorList>
            <person name="Wang G."/>
            <person name="Zhuang W."/>
        </authorList>
    </citation>
    <scope>NUCLEOTIDE SEQUENCE [LARGE SCALE GENOMIC DNA]</scope>
    <source>
        <strain evidence="2 3">DSM 20118</strain>
    </source>
</reference>
<evidence type="ECO:0000313" key="3">
    <source>
        <dbReference type="Proteomes" id="UP000029833"/>
    </source>
</evidence>
<name>A0A0A0BBD3_9CELL</name>
<evidence type="ECO:0000256" key="1">
    <source>
        <dbReference type="SAM" id="MobiDB-lite"/>
    </source>
</evidence>
<keyword evidence="3" id="KW-1185">Reference proteome</keyword>
<sequence length="52" mass="5203">MGGDGPTSAGSAVTLQPDPEEQDGGRRFCRTAEAFSAGAPLATLAARLNAVI</sequence>
<proteinExistence type="predicted"/>
<protein>
    <submittedName>
        <fullName evidence="2">Uncharacterized protein</fullName>
    </submittedName>
</protein>
<gene>
    <name evidence="2" type="ORF">Q760_04015</name>
</gene>
<feature type="region of interest" description="Disordered" evidence="1">
    <location>
        <begin position="1"/>
        <end position="25"/>
    </location>
</feature>
<accession>A0A0A0BBD3</accession>
<evidence type="ECO:0000313" key="2">
    <source>
        <dbReference type="EMBL" id="KGM03407.1"/>
    </source>
</evidence>
<comment type="caution">
    <text evidence="2">The sequence shown here is derived from an EMBL/GenBank/DDBJ whole genome shotgun (WGS) entry which is preliminary data.</text>
</comment>